<feature type="domain" description="DM10" evidence="6">
    <location>
        <begin position="422"/>
        <end position="623"/>
    </location>
</feature>
<evidence type="ECO:0000259" key="6">
    <source>
        <dbReference type="PROSITE" id="PS51336"/>
    </source>
</evidence>
<comment type="subcellular location">
    <subcellularLocation>
        <location evidence="1">Cytoplasm</location>
        <location evidence="1">Cytoskeleton</location>
        <location evidence="1">Cilium axoneme</location>
    </subcellularLocation>
</comment>
<organism evidence="7">
    <name type="scientific">Timema bartmani</name>
    <dbReference type="NCBI Taxonomy" id="61472"/>
    <lineage>
        <taxon>Eukaryota</taxon>
        <taxon>Metazoa</taxon>
        <taxon>Ecdysozoa</taxon>
        <taxon>Arthropoda</taxon>
        <taxon>Hexapoda</taxon>
        <taxon>Insecta</taxon>
        <taxon>Pterygota</taxon>
        <taxon>Neoptera</taxon>
        <taxon>Polyneoptera</taxon>
        <taxon>Phasmatodea</taxon>
        <taxon>Timematodea</taxon>
        <taxon>Timematoidea</taxon>
        <taxon>Timematidae</taxon>
        <taxon>Timema</taxon>
    </lineage>
</organism>
<dbReference type="PROSITE" id="PS51336">
    <property type="entry name" value="DM10"/>
    <property type="match status" value="3"/>
</dbReference>
<reference evidence="7" key="1">
    <citation type="submission" date="2020-11" db="EMBL/GenBank/DDBJ databases">
        <authorList>
            <person name="Tran Van P."/>
        </authorList>
    </citation>
    <scope>NUCLEOTIDE SEQUENCE</scope>
</reference>
<evidence type="ECO:0000256" key="3">
    <source>
        <dbReference type="ARBA" id="ARBA00022737"/>
    </source>
</evidence>
<dbReference type="PANTHER" id="PTHR12086:SF11">
    <property type="entry name" value="EF-HAND DOMAIN-CONTAINING FAMILY MEMBER C2"/>
    <property type="match status" value="1"/>
</dbReference>
<dbReference type="InterPro" id="IPR006602">
    <property type="entry name" value="DM10_dom"/>
</dbReference>
<evidence type="ECO:0000256" key="5">
    <source>
        <dbReference type="ARBA" id="ARBA00023273"/>
    </source>
</evidence>
<dbReference type="InterPro" id="IPR040193">
    <property type="entry name" value="EFHC1/EFHC2/EFHB"/>
</dbReference>
<dbReference type="EMBL" id="OD565926">
    <property type="protein sequence ID" value="CAD7442950.1"/>
    <property type="molecule type" value="Genomic_DNA"/>
</dbReference>
<dbReference type="GO" id="GO:0005874">
    <property type="term" value="C:microtubule"/>
    <property type="evidence" value="ECO:0007669"/>
    <property type="project" value="TreeGrafter"/>
</dbReference>
<proteinExistence type="predicted"/>
<gene>
    <name evidence="7" type="ORF">TBIB3V08_LOCUS5366</name>
</gene>
<name>A0A7R9I0D9_9NEOP</name>
<evidence type="ECO:0000256" key="1">
    <source>
        <dbReference type="ARBA" id="ARBA00004430"/>
    </source>
</evidence>
<feature type="domain" description="DM10" evidence="6">
    <location>
        <begin position="79"/>
        <end position="185"/>
    </location>
</feature>
<dbReference type="Pfam" id="PF06565">
    <property type="entry name" value="DM10_dom"/>
    <property type="match status" value="4"/>
</dbReference>
<dbReference type="Gene3D" id="2.30.29.170">
    <property type="match status" value="3"/>
</dbReference>
<keyword evidence="4" id="KW-0206">Cytoskeleton</keyword>
<keyword evidence="2" id="KW-0963">Cytoplasm</keyword>
<dbReference type="PANTHER" id="PTHR12086">
    <property type="entry name" value="EF-HAND DOMAIN C-TERMINAL CONTAINING PROTEIN"/>
    <property type="match status" value="1"/>
</dbReference>
<keyword evidence="3" id="KW-0677">Repeat</keyword>
<keyword evidence="5" id="KW-0966">Cell projection</keyword>
<accession>A0A7R9I0D9</accession>
<dbReference type="GO" id="GO:0010975">
    <property type="term" value="P:regulation of neuron projection development"/>
    <property type="evidence" value="ECO:0007669"/>
    <property type="project" value="TreeGrafter"/>
</dbReference>
<dbReference type="AlphaFoldDB" id="A0A7R9I0D9"/>
<sequence length="897" mass="103354">MIRSVVLPLLPGNSFRNNIGQTRFHKSQHFEHLNSVPVLTEKLKPGIGGAPLPWSRPSKYPSIYARAEAPELPAWIVFDKQVLCFDAYFQETVQEQRYAHLVRKCKIYFYLEDGTVQVVEPKVANSGIPQGTLISRQRIHFPAPRDSDFYDMIDFNVNREVELFGRVFKITDCDRFTRVFLNRMGIAVPDPVESPPDPYSVERARLADRMLAKHPNNSVDTLRQFLAHDRQVLRFYGYWDDRASPHGLLHNLEIYYYLSDDTMEIKEVIPPNSGRDTGYMFMRRAKLRKTYTSLPQPGWDSRFTVLNVISSGFVKGRYISDPLNCGQERVEYYKDCDLTLGAAINVFGRQSPFFPLPDDFTAAERPRSADEVQHTKPPPPLLPPYNGFGTYEDSAANCRNMIPVPPNRDFTKFIQKDRQGLDSHILRFKAEMLGGNPADQSRHFIISYYLSDDTIAVFEQPQANTGTHRFLSGWSLRDVQNFGMSRTKVESSFLCICNSRKPTQVLTVSCRGGHLGTCRALECPGPRTKSVMDLGKSSAYYELSLVPQLLVNQNNVLGMSFHCGPFISRSKIFRPNQDLFGSEAPECYNHEDFYIGNTLELHRFRFRLVDADEYALRYMELNSQEFPKSNIRLILLKLREVLRPMYKQFVCDYLRTQPRWGQGLISYGNMKEVLERILCDITDQEILTLGRHYNARTPSDKHTRAMLRSIVHTELTRYLFKDLDRLQENLRHKDPERKGYLPRGAIYSLCRASLPVDRDLLNAVLDTSIVHTELTRYLFKDLDRLQENLRHKDPERKGYLPRGAIYSLCRASLPVDRDLLNAVLDTIDKNEACEYNYNDLLSFLDSKVCPAPAALPINTKYEFSIMAETTDNRVTWVDFTRLLKDLDLDSTITEQSG</sequence>
<dbReference type="GO" id="GO:0005930">
    <property type="term" value="C:axoneme"/>
    <property type="evidence" value="ECO:0007669"/>
    <property type="project" value="UniProtKB-SubCell"/>
</dbReference>
<feature type="domain" description="DM10" evidence="6">
    <location>
        <begin position="229"/>
        <end position="369"/>
    </location>
</feature>
<evidence type="ECO:0000256" key="4">
    <source>
        <dbReference type="ARBA" id="ARBA00023212"/>
    </source>
</evidence>
<dbReference type="FunFam" id="2.30.29.170:FF:000004">
    <property type="entry name" value="EF-hand domain containing 2"/>
    <property type="match status" value="1"/>
</dbReference>
<dbReference type="SMART" id="SM00676">
    <property type="entry name" value="DM10"/>
    <property type="match status" value="3"/>
</dbReference>
<protein>
    <recommendedName>
        <fullName evidence="6">DM10 domain-containing protein</fullName>
    </recommendedName>
</protein>
<evidence type="ECO:0000313" key="7">
    <source>
        <dbReference type="EMBL" id="CAD7442950.1"/>
    </source>
</evidence>
<evidence type="ECO:0000256" key="2">
    <source>
        <dbReference type="ARBA" id="ARBA00022490"/>
    </source>
</evidence>